<accession>A0A2L2LCB4</accession>
<evidence type="ECO:0000313" key="1">
    <source>
        <dbReference type="EMBL" id="AVH41995.1"/>
    </source>
</evidence>
<name>A0A2L2LCB4_AGRTU</name>
<evidence type="ECO:0000313" key="2">
    <source>
        <dbReference type="Proteomes" id="UP000237717"/>
    </source>
</evidence>
<protein>
    <recommendedName>
        <fullName evidence="3">Gene transfer agent family protein</fullName>
    </recommendedName>
</protein>
<gene>
    <name evidence="1" type="ORF">At1D1609_19410</name>
</gene>
<evidence type="ECO:0008006" key="3">
    <source>
        <dbReference type="Google" id="ProtNLM"/>
    </source>
</evidence>
<dbReference type="RefSeq" id="WP_104679519.1">
    <property type="nucleotide sequence ID" value="NZ_CP026924.1"/>
</dbReference>
<dbReference type="AlphaFoldDB" id="A0A2L2LCB4"/>
<proteinExistence type="predicted"/>
<organism evidence="1 2">
    <name type="scientific">Agrobacterium tumefaciens</name>
    <dbReference type="NCBI Taxonomy" id="358"/>
    <lineage>
        <taxon>Bacteria</taxon>
        <taxon>Pseudomonadati</taxon>
        <taxon>Pseudomonadota</taxon>
        <taxon>Alphaproteobacteria</taxon>
        <taxon>Hyphomicrobiales</taxon>
        <taxon>Rhizobiaceae</taxon>
        <taxon>Rhizobium/Agrobacterium group</taxon>
        <taxon>Agrobacterium</taxon>
        <taxon>Agrobacterium tumefaciens complex</taxon>
    </lineage>
</organism>
<dbReference type="Proteomes" id="UP000237717">
    <property type="component" value="Chromosome I"/>
</dbReference>
<sequence length="112" mass="12127">MTEHRAFFGDGEKAFAFPTRDLIIELETKTGHGVGALFRRFRDTSYSFTDVSEIIRLGLIGGGTAPDEANRLVSVYVIGRPLAEVFAVADGVITTLFFGVEAVNDAISQVAE</sequence>
<dbReference type="EMBL" id="CP026924">
    <property type="protein sequence ID" value="AVH41995.1"/>
    <property type="molecule type" value="Genomic_DNA"/>
</dbReference>
<reference evidence="1 2" key="1">
    <citation type="submission" date="2018-02" db="EMBL/GenBank/DDBJ databases">
        <title>Complete genome sequence of Agrobacterium tumefaciens 1D1609.</title>
        <authorList>
            <person name="Cho S.-T."/>
            <person name="Haryono M."/>
            <person name="Chang H.-H."/>
            <person name="Santos M.N."/>
            <person name="Lai E.-M."/>
            <person name="Kuo C.-H."/>
        </authorList>
    </citation>
    <scope>NUCLEOTIDE SEQUENCE [LARGE SCALE GENOMIC DNA]</scope>
    <source>
        <strain evidence="1 2">1D1609</strain>
    </source>
</reference>
<dbReference type="Pfam" id="PF11836">
    <property type="entry name" value="Phage_TAC_11"/>
    <property type="match status" value="1"/>
</dbReference>
<dbReference type="InterPro" id="IPR021791">
    <property type="entry name" value="Phage_TAC_11"/>
</dbReference>